<dbReference type="InterPro" id="IPR050463">
    <property type="entry name" value="Gfo/Idh/MocA_oxidrdct_glycsds"/>
</dbReference>
<dbReference type="EMBL" id="VXMH01000097">
    <property type="protein sequence ID" value="MYC96814.1"/>
    <property type="molecule type" value="Genomic_DNA"/>
</dbReference>
<dbReference type="Pfam" id="PF01408">
    <property type="entry name" value="GFO_IDH_MocA"/>
    <property type="match status" value="1"/>
</dbReference>
<keyword evidence="1" id="KW-0560">Oxidoreductase</keyword>
<dbReference type="InterPro" id="IPR000683">
    <property type="entry name" value="Gfo/Idh/MocA-like_OxRdtase_N"/>
</dbReference>
<evidence type="ECO:0000259" key="3">
    <source>
        <dbReference type="Pfam" id="PF22725"/>
    </source>
</evidence>
<evidence type="ECO:0000259" key="2">
    <source>
        <dbReference type="Pfam" id="PF01408"/>
    </source>
</evidence>
<evidence type="ECO:0000313" key="4">
    <source>
        <dbReference type="EMBL" id="MYC96814.1"/>
    </source>
</evidence>
<dbReference type="Pfam" id="PF22725">
    <property type="entry name" value="GFO_IDH_MocA_C3"/>
    <property type="match status" value="1"/>
</dbReference>
<dbReference type="GO" id="GO:0000166">
    <property type="term" value="F:nucleotide binding"/>
    <property type="evidence" value="ECO:0007669"/>
    <property type="project" value="InterPro"/>
</dbReference>
<sequence>MSPRNMKVTTDNGDKKGMTVNWGIIGAGKIAESQMAPAIATASGHELVAVSRRALDAAQRFADRHGARRAYDSVEALLEDDQVNAVYVATPPHLHARETVLAAEAGKHVLCEKPMAMTTGESHAMIDACRANGVILTICHYQRFNARHQRIRRLLEEGTIGQVTAARINFSDRFPPQPGVWHHVPQISGGGPVMDLGIHCIDLLRFLCGPAESVSALVETLVDSSPVADTATLLLRLASGAQAVVTSHWTTANHEPERANGLEICGTKGSIIAAPISAKDSAGTLRVLTENGMQDYSVEPGGPRPHVALLGAFGDAVAGKSPNPIPGEEGLAGLAVVEAAYESARRGQRVEVK</sequence>
<dbReference type="InterPro" id="IPR055170">
    <property type="entry name" value="GFO_IDH_MocA-like_dom"/>
</dbReference>
<evidence type="ECO:0000256" key="1">
    <source>
        <dbReference type="ARBA" id="ARBA00023002"/>
    </source>
</evidence>
<organism evidence="4">
    <name type="scientific">Caldilineaceae bacterium SB0661_bin_32</name>
    <dbReference type="NCBI Taxonomy" id="2605255"/>
    <lineage>
        <taxon>Bacteria</taxon>
        <taxon>Bacillati</taxon>
        <taxon>Chloroflexota</taxon>
        <taxon>Caldilineae</taxon>
        <taxon>Caldilineales</taxon>
        <taxon>Caldilineaceae</taxon>
    </lineage>
</organism>
<dbReference type="Gene3D" id="3.40.50.720">
    <property type="entry name" value="NAD(P)-binding Rossmann-like Domain"/>
    <property type="match status" value="1"/>
</dbReference>
<reference evidence="4" key="1">
    <citation type="submission" date="2019-09" db="EMBL/GenBank/DDBJ databases">
        <title>Characterisation of the sponge microbiome using genome-centric metagenomics.</title>
        <authorList>
            <person name="Engelberts J.P."/>
            <person name="Robbins S.J."/>
            <person name="De Goeij J.M."/>
            <person name="Aranda M."/>
            <person name="Bell S.C."/>
            <person name="Webster N.S."/>
        </authorList>
    </citation>
    <scope>NUCLEOTIDE SEQUENCE</scope>
    <source>
        <strain evidence="4">SB0661_bin_32</strain>
    </source>
</reference>
<dbReference type="AlphaFoldDB" id="A0A6B1DB07"/>
<name>A0A6B1DB07_9CHLR</name>
<feature type="domain" description="GFO/IDH/MocA-like oxidoreductase" evidence="3">
    <location>
        <begin position="148"/>
        <end position="271"/>
    </location>
</feature>
<dbReference type="SUPFAM" id="SSF55347">
    <property type="entry name" value="Glyceraldehyde-3-phosphate dehydrogenase-like, C-terminal domain"/>
    <property type="match status" value="1"/>
</dbReference>
<protein>
    <submittedName>
        <fullName evidence="4">Gfo/Idh/MocA family oxidoreductase</fullName>
    </submittedName>
</protein>
<dbReference type="GO" id="GO:0016491">
    <property type="term" value="F:oxidoreductase activity"/>
    <property type="evidence" value="ECO:0007669"/>
    <property type="project" value="UniProtKB-KW"/>
</dbReference>
<dbReference type="Gene3D" id="3.30.360.10">
    <property type="entry name" value="Dihydrodipicolinate Reductase, domain 2"/>
    <property type="match status" value="1"/>
</dbReference>
<gene>
    <name evidence="4" type="ORF">F4X14_17750</name>
</gene>
<dbReference type="PANTHER" id="PTHR43818:SF11">
    <property type="entry name" value="BCDNA.GH03377"/>
    <property type="match status" value="1"/>
</dbReference>
<dbReference type="SUPFAM" id="SSF51735">
    <property type="entry name" value="NAD(P)-binding Rossmann-fold domains"/>
    <property type="match status" value="1"/>
</dbReference>
<accession>A0A6B1DB07</accession>
<comment type="caution">
    <text evidence="4">The sequence shown here is derived from an EMBL/GenBank/DDBJ whole genome shotgun (WGS) entry which is preliminary data.</text>
</comment>
<dbReference type="InterPro" id="IPR036291">
    <property type="entry name" value="NAD(P)-bd_dom_sf"/>
</dbReference>
<dbReference type="PANTHER" id="PTHR43818">
    <property type="entry name" value="BCDNA.GH03377"/>
    <property type="match status" value="1"/>
</dbReference>
<feature type="domain" description="Gfo/Idh/MocA-like oxidoreductase N-terminal" evidence="2">
    <location>
        <begin position="20"/>
        <end position="138"/>
    </location>
</feature>
<proteinExistence type="predicted"/>